<feature type="domain" description="HTH gntR-type" evidence="4">
    <location>
        <begin position="9"/>
        <end position="76"/>
    </location>
</feature>
<dbReference type="GO" id="GO:0003677">
    <property type="term" value="F:DNA binding"/>
    <property type="evidence" value="ECO:0007669"/>
    <property type="project" value="UniProtKB-KW"/>
</dbReference>
<dbReference type="InterPro" id="IPR011711">
    <property type="entry name" value="GntR_C"/>
</dbReference>
<dbReference type="Proteomes" id="UP000071778">
    <property type="component" value="Chromosome"/>
</dbReference>
<evidence type="ECO:0000259" key="4">
    <source>
        <dbReference type="PROSITE" id="PS50949"/>
    </source>
</evidence>
<dbReference type="InterPro" id="IPR036390">
    <property type="entry name" value="WH_DNA-bd_sf"/>
</dbReference>
<dbReference type="InterPro" id="IPR008920">
    <property type="entry name" value="TF_FadR/GntR_C"/>
</dbReference>
<dbReference type="Pfam" id="PF07729">
    <property type="entry name" value="FCD"/>
    <property type="match status" value="1"/>
</dbReference>
<evidence type="ECO:0000313" key="5">
    <source>
        <dbReference type="EMBL" id="AMP09541.1"/>
    </source>
</evidence>
<evidence type="ECO:0000313" key="6">
    <source>
        <dbReference type="Proteomes" id="UP000071778"/>
    </source>
</evidence>
<keyword evidence="1" id="KW-0805">Transcription regulation</keyword>
<dbReference type="PANTHER" id="PTHR43537:SF41">
    <property type="entry name" value="TRANSCRIPTIONAL REGULATORY PROTEIN"/>
    <property type="match status" value="1"/>
</dbReference>
<sequence length="218" mass="23901">MSNITASASTSAGIIAARLRDDINDGRWPDGAALRQDELATLYGVSRIPVREALNLLRDDGLVVIEPNRGAYVTRLRVADVEEIFDLRILLEADALVRAIPAHSRKTLVLIEAIQAQLELEDAKAAWIQSDRAFHEALYAPSGRPQTLALISKLRTRVERYGLSKLRPGSRREGWASEHRQLLAAVTAGDAEEAVKVLTMHLQETCSAVCAALTLTQT</sequence>
<dbReference type="InterPro" id="IPR036388">
    <property type="entry name" value="WH-like_DNA-bd_sf"/>
</dbReference>
<keyword evidence="2" id="KW-0238">DNA-binding</keyword>
<gene>
    <name evidence="5" type="ORF">CAter282_1765</name>
</gene>
<evidence type="ECO:0000256" key="3">
    <source>
        <dbReference type="ARBA" id="ARBA00023163"/>
    </source>
</evidence>
<reference evidence="5 6" key="1">
    <citation type="submission" date="2015-11" db="EMBL/GenBank/DDBJ databases">
        <title>Exploring the genomic traits of fungus-feeding bacterial genus Collimonas.</title>
        <authorList>
            <person name="Song C."/>
            <person name="Schmidt R."/>
            <person name="de Jager V."/>
            <person name="Krzyzanowska D."/>
            <person name="Jongedijk E."/>
            <person name="Cankar K."/>
            <person name="Beekwilder J."/>
            <person name="van Veen A."/>
            <person name="de Boer W."/>
            <person name="van Veen J.A."/>
            <person name="Garbeva P."/>
        </authorList>
    </citation>
    <scope>NUCLEOTIDE SEQUENCE [LARGE SCALE GENOMIC DNA]</scope>
    <source>
        <strain evidence="5 6">Ter282</strain>
    </source>
</reference>
<dbReference type="OrthoDB" id="8680857at2"/>
<dbReference type="SUPFAM" id="SSF46785">
    <property type="entry name" value="Winged helix' DNA-binding domain"/>
    <property type="match status" value="1"/>
</dbReference>
<dbReference type="PROSITE" id="PS50949">
    <property type="entry name" value="HTH_GNTR"/>
    <property type="match status" value="1"/>
</dbReference>
<evidence type="ECO:0000256" key="2">
    <source>
        <dbReference type="ARBA" id="ARBA00023125"/>
    </source>
</evidence>
<evidence type="ECO:0000256" key="1">
    <source>
        <dbReference type="ARBA" id="ARBA00023015"/>
    </source>
</evidence>
<dbReference type="AlphaFoldDB" id="A0A127PPG0"/>
<name>A0A127PPG0_9BURK</name>
<proteinExistence type="predicted"/>
<dbReference type="PRINTS" id="PR00035">
    <property type="entry name" value="HTHGNTR"/>
</dbReference>
<dbReference type="PATRIC" id="fig|279058.17.peg.1888"/>
<keyword evidence="3" id="KW-0804">Transcription</keyword>
<dbReference type="Gene3D" id="1.10.10.10">
    <property type="entry name" value="Winged helix-like DNA-binding domain superfamily/Winged helix DNA-binding domain"/>
    <property type="match status" value="1"/>
</dbReference>
<dbReference type="SMART" id="SM00895">
    <property type="entry name" value="FCD"/>
    <property type="match status" value="1"/>
</dbReference>
<dbReference type="RefSeq" id="WP_061533058.1">
    <property type="nucleotide sequence ID" value="NZ_CP013233.1"/>
</dbReference>
<protein>
    <submittedName>
        <fullName evidence="5">Bacterial regulatory s, gntR family protein</fullName>
    </submittedName>
</protein>
<dbReference type="GO" id="GO:0003700">
    <property type="term" value="F:DNA-binding transcription factor activity"/>
    <property type="evidence" value="ECO:0007669"/>
    <property type="project" value="InterPro"/>
</dbReference>
<dbReference type="CDD" id="cd07377">
    <property type="entry name" value="WHTH_GntR"/>
    <property type="match status" value="1"/>
</dbReference>
<accession>A0A127PPG0</accession>
<dbReference type="EMBL" id="CP013235">
    <property type="protein sequence ID" value="AMP09541.1"/>
    <property type="molecule type" value="Genomic_DNA"/>
</dbReference>
<dbReference type="InterPro" id="IPR000524">
    <property type="entry name" value="Tscrpt_reg_HTH_GntR"/>
</dbReference>
<dbReference type="SMART" id="SM00345">
    <property type="entry name" value="HTH_GNTR"/>
    <property type="match status" value="1"/>
</dbReference>
<keyword evidence="6" id="KW-1185">Reference proteome</keyword>
<dbReference type="SUPFAM" id="SSF48008">
    <property type="entry name" value="GntR ligand-binding domain-like"/>
    <property type="match status" value="1"/>
</dbReference>
<organism evidence="5 6">
    <name type="scientific">Collimonas arenae</name>
    <dbReference type="NCBI Taxonomy" id="279058"/>
    <lineage>
        <taxon>Bacteria</taxon>
        <taxon>Pseudomonadati</taxon>
        <taxon>Pseudomonadota</taxon>
        <taxon>Betaproteobacteria</taxon>
        <taxon>Burkholderiales</taxon>
        <taxon>Oxalobacteraceae</taxon>
        <taxon>Collimonas</taxon>
    </lineage>
</organism>
<dbReference type="PANTHER" id="PTHR43537">
    <property type="entry name" value="TRANSCRIPTIONAL REGULATOR, GNTR FAMILY"/>
    <property type="match status" value="1"/>
</dbReference>
<dbReference type="Pfam" id="PF00392">
    <property type="entry name" value="GntR"/>
    <property type="match status" value="1"/>
</dbReference>
<dbReference type="Gene3D" id="1.20.120.530">
    <property type="entry name" value="GntR ligand-binding domain-like"/>
    <property type="match status" value="1"/>
</dbReference>